<accession>A0A7Y0BND7</accession>
<dbReference type="EC" id="2.7.13.3" evidence="3"/>
<dbReference type="GO" id="GO:0005886">
    <property type="term" value="C:plasma membrane"/>
    <property type="evidence" value="ECO:0007669"/>
    <property type="project" value="UniProtKB-SubCell"/>
</dbReference>
<organism evidence="13 14">
    <name type="scientific">Novosphingobium olei</name>
    <dbReference type="NCBI Taxonomy" id="2728851"/>
    <lineage>
        <taxon>Bacteria</taxon>
        <taxon>Pseudomonadati</taxon>
        <taxon>Pseudomonadota</taxon>
        <taxon>Alphaproteobacteria</taxon>
        <taxon>Sphingomonadales</taxon>
        <taxon>Sphingomonadaceae</taxon>
        <taxon>Novosphingobium</taxon>
    </lineage>
</organism>
<keyword evidence="8 13" id="KW-0418">Kinase</keyword>
<dbReference type="SUPFAM" id="SSF47384">
    <property type="entry name" value="Homodimeric domain of signal transducing histidine kinase"/>
    <property type="match status" value="1"/>
</dbReference>
<reference evidence="13 14" key="1">
    <citation type="submission" date="2020-04" db="EMBL/GenBank/DDBJ databases">
        <title>Novosphingobium sp. TW-4 isolated from soil.</title>
        <authorList>
            <person name="Dahal R.H."/>
            <person name="Chaudhary D.K."/>
        </authorList>
    </citation>
    <scope>NUCLEOTIDE SEQUENCE [LARGE SCALE GENOMIC DNA]</scope>
    <source>
        <strain evidence="13 14">TW-4</strain>
    </source>
</reference>
<evidence type="ECO:0000256" key="10">
    <source>
        <dbReference type="SAM" id="Phobius"/>
    </source>
</evidence>
<dbReference type="SUPFAM" id="SSF158472">
    <property type="entry name" value="HAMP domain-like"/>
    <property type="match status" value="1"/>
</dbReference>
<evidence type="ECO:0000256" key="8">
    <source>
        <dbReference type="ARBA" id="ARBA00022777"/>
    </source>
</evidence>
<feature type="domain" description="HAMP" evidence="12">
    <location>
        <begin position="202"/>
        <end position="254"/>
    </location>
</feature>
<sequence length="544" mass="58852">MTISPNSSSLPLRMALIALAVSVLVFVPGVLAERSLVTVRQESERAGYSASALREYLEIGTLADWALAEVRSGRVKDEATRRMVVDRMQAQIARIDRATSAELAVIRKGAFTPERTAEMNEEEKEQRQRTAMLRAMAPQVLTGFYEDEWWRQIRYGVQGEEAEVRAAQMRAVVALEQTQIAFFATSLVLVIAAVSVAVWARGNIVEPLQRLLSSTHRVARQDFGVYLPDKGPREFRALNRSFNAMAAEIGRAQARLESVNRRLEDEVRARTADLLAANASLREMDDRRRGFIATAGHELRTPVAVLRADAEVALREARPTIAGLRGSLDRVVRTAGTLGRLIEDMLRVARADAPVLSYERESVDMGDLVSRALAEFRPVIEADGGSITLAGLGTPLPVRVDPLRIQQVLRIVLDNAVTHGGDALCVCVQLRLEAGFAVVRISDCGEGIDPGLLPNLLDRSEWPRRRSEDGHGLGLTIAATIMEAHDGTIAIASETGSGVTVTLRLPCEGALPARDGGPAGTTGALAAAATLGDESKEGNGECGC</sequence>
<name>A0A7Y0BND7_9SPHN</name>
<keyword evidence="10" id="KW-0472">Membrane</keyword>
<evidence type="ECO:0000259" key="12">
    <source>
        <dbReference type="PROSITE" id="PS50885"/>
    </source>
</evidence>
<feature type="domain" description="Histidine kinase" evidence="11">
    <location>
        <begin position="294"/>
        <end position="509"/>
    </location>
</feature>
<comment type="subcellular location">
    <subcellularLocation>
        <location evidence="2">Cell membrane</location>
        <topology evidence="2">Multi-pass membrane protein</topology>
    </subcellularLocation>
</comment>
<dbReference type="SMART" id="SM00388">
    <property type="entry name" value="HisKA"/>
    <property type="match status" value="1"/>
</dbReference>
<dbReference type="PANTHER" id="PTHR44936:SF10">
    <property type="entry name" value="SENSOR PROTEIN RSTB"/>
    <property type="match status" value="1"/>
</dbReference>
<dbReference type="Proteomes" id="UP000583556">
    <property type="component" value="Unassembled WGS sequence"/>
</dbReference>
<comment type="catalytic activity">
    <reaction evidence="1">
        <text>ATP + protein L-histidine = ADP + protein N-phospho-L-histidine.</text>
        <dbReference type="EC" id="2.7.13.3"/>
    </reaction>
</comment>
<protein>
    <recommendedName>
        <fullName evidence="3">histidine kinase</fullName>
        <ecNumber evidence="3">2.7.13.3</ecNumber>
    </recommendedName>
</protein>
<evidence type="ECO:0000256" key="9">
    <source>
        <dbReference type="ARBA" id="ARBA00022840"/>
    </source>
</evidence>
<comment type="caution">
    <text evidence="13">The sequence shown here is derived from an EMBL/GenBank/DDBJ whole genome shotgun (WGS) entry which is preliminary data.</text>
</comment>
<dbReference type="RefSeq" id="WP_169492189.1">
    <property type="nucleotide sequence ID" value="NZ_JABBGM010000002.1"/>
</dbReference>
<dbReference type="GO" id="GO:0005524">
    <property type="term" value="F:ATP binding"/>
    <property type="evidence" value="ECO:0007669"/>
    <property type="project" value="UniProtKB-KW"/>
</dbReference>
<dbReference type="InterPro" id="IPR036097">
    <property type="entry name" value="HisK_dim/P_sf"/>
</dbReference>
<dbReference type="Pfam" id="PF02518">
    <property type="entry name" value="HATPase_c"/>
    <property type="match status" value="1"/>
</dbReference>
<dbReference type="SUPFAM" id="SSF55874">
    <property type="entry name" value="ATPase domain of HSP90 chaperone/DNA topoisomerase II/histidine kinase"/>
    <property type="match status" value="1"/>
</dbReference>
<dbReference type="InterPro" id="IPR003661">
    <property type="entry name" value="HisK_dim/P_dom"/>
</dbReference>
<dbReference type="AlphaFoldDB" id="A0A7Y0BND7"/>
<dbReference type="CDD" id="cd00082">
    <property type="entry name" value="HisKA"/>
    <property type="match status" value="1"/>
</dbReference>
<evidence type="ECO:0000256" key="3">
    <source>
        <dbReference type="ARBA" id="ARBA00012438"/>
    </source>
</evidence>
<dbReference type="Gene3D" id="3.30.565.10">
    <property type="entry name" value="Histidine kinase-like ATPase, C-terminal domain"/>
    <property type="match status" value="1"/>
</dbReference>
<keyword evidence="14" id="KW-1185">Reference proteome</keyword>
<dbReference type="InterPro" id="IPR050980">
    <property type="entry name" value="2C_sensor_his_kinase"/>
</dbReference>
<dbReference type="PROSITE" id="PS50109">
    <property type="entry name" value="HIS_KIN"/>
    <property type="match status" value="1"/>
</dbReference>
<evidence type="ECO:0000313" key="13">
    <source>
        <dbReference type="EMBL" id="NML92911.1"/>
    </source>
</evidence>
<proteinExistence type="predicted"/>
<evidence type="ECO:0000256" key="2">
    <source>
        <dbReference type="ARBA" id="ARBA00004651"/>
    </source>
</evidence>
<dbReference type="Pfam" id="PF00512">
    <property type="entry name" value="HisKA"/>
    <property type="match status" value="1"/>
</dbReference>
<evidence type="ECO:0000256" key="5">
    <source>
        <dbReference type="ARBA" id="ARBA00022553"/>
    </source>
</evidence>
<evidence type="ECO:0000259" key="11">
    <source>
        <dbReference type="PROSITE" id="PS50109"/>
    </source>
</evidence>
<evidence type="ECO:0000256" key="6">
    <source>
        <dbReference type="ARBA" id="ARBA00022679"/>
    </source>
</evidence>
<dbReference type="GO" id="GO:0000155">
    <property type="term" value="F:phosphorelay sensor kinase activity"/>
    <property type="evidence" value="ECO:0007669"/>
    <property type="project" value="InterPro"/>
</dbReference>
<dbReference type="InterPro" id="IPR036890">
    <property type="entry name" value="HATPase_C_sf"/>
</dbReference>
<dbReference type="SMART" id="SM00304">
    <property type="entry name" value="HAMP"/>
    <property type="match status" value="1"/>
</dbReference>
<dbReference type="InterPro" id="IPR003594">
    <property type="entry name" value="HATPase_dom"/>
</dbReference>
<keyword evidence="9" id="KW-0067">ATP-binding</keyword>
<dbReference type="SMART" id="SM00387">
    <property type="entry name" value="HATPase_c"/>
    <property type="match status" value="1"/>
</dbReference>
<keyword evidence="10" id="KW-0812">Transmembrane</keyword>
<keyword evidence="10" id="KW-1133">Transmembrane helix</keyword>
<keyword evidence="4" id="KW-1003">Cell membrane</keyword>
<dbReference type="Pfam" id="PF00672">
    <property type="entry name" value="HAMP"/>
    <property type="match status" value="1"/>
</dbReference>
<dbReference type="InterPro" id="IPR005467">
    <property type="entry name" value="His_kinase_dom"/>
</dbReference>
<evidence type="ECO:0000256" key="7">
    <source>
        <dbReference type="ARBA" id="ARBA00022741"/>
    </source>
</evidence>
<dbReference type="PRINTS" id="PR00344">
    <property type="entry name" value="BCTRLSENSOR"/>
</dbReference>
<dbReference type="InterPro" id="IPR003660">
    <property type="entry name" value="HAMP_dom"/>
</dbReference>
<dbReference type="CDD" id="cd06225">
    <property type="entry name" value="HAMP"/>
    <property type="match status" value="1"/>
</dbReference>
<dbReference type="Gene3D" id="1.10.287.130">
    <property type="match status" value="1"/>
</dbReference>
<gene>
    <name evidence="13" type="ORF">HHL27_04410</name>
</gene>
<keyword evidence="6" id="KW-0808">Transferase</keyword>
<dbReference type="EMBL" id="JABBGM010000002">
    <property type="protein sequence ID" value="NML92911.1"/>
    <property type="molecule type" value="Genomic_DNA"/>
</dbReference>
<dbReference type="PROSITE" id="PS50885">
    <property type="entry name" value="HAMP"/>
    <property type="match status" value="1"/>
</dbReference>
<keyword evidence="5" id="KW-0597">Phosphoprotein</keyword>
<evidence type="ECO:0000256" key="4">
    <source>
        <dbReference type="ARBA" id="ARBA00022475"/>
    </source>
</evidence>
<dbReference type="Gene3D" id="6.10.340.10">
    <property type="match status" value="1"/>
</dbReference>
<dbReference type="InterPro" id="IPR004358">
    <property type="entry name" value="Sig_transdc_His_kin-like_C"/>
</dbReference>
<dbReference type="PANTHER" id="PTHR44936">
    <property type="entry name" value="SENSOR PROTEIN CREC"/>
    <property type="match status" value="1"/>
</dbReference>
<feature type="transmembrane region" description="Helical" evidence="10">
    <location>
        <begin position="180"/>
        <end position="200"/>
    </location>
</feature>
<evidence type="ECO:0000313" key="14">
    <source>
        <dbReference type="Proteomes" id="UP000583556"/>
    </source>
</evidence>
<evidence type="ECO:0000256" key="1">
    <source>
        <dbReference type="ARBA" id="ARBA00000085"/>
    </source>
</evidence>
<keyword evidence="7" id="KW-0547">Nucleotide-binding</keyword>